<dbReference type="EMBL" id="JAQNDL010000003">
    <property type="protein sequence ID" value="MDC0721668.1"/>
    <property type="molecule type" value="Genomic_DNA"/>
</dbReference>
<sequence length="130" mass="14585">MTTYKKMKCYNLMTGDFVGYLGTHDNYLTLTDADGAATFVWSSEGADLYLEKETTPNDRYLGLAERDYAGWGLKGGWRNPVIFNSDGSISLKDEPRRKLYGPISKISANYIAFTEAGDSNQNILKFELQS</sequence>
<evidence type="ECO:0000313" key="2">
    <source>
        <dbReference type="Proteomes" id="UP001221686"/>
    </source>
</evidence>
<evidence type="ECO:0000313" key="1">
    <source>
        <dbReference type="EMBL" id="MDC0721668.1"/>
    </source>
</evidence>
<name>A0ABT5E9R4_9BACT</name>
<accession>A0ABT5E9R4</accession>
<reference evidence="1 2" key="1">
    <citation type="submission" date="2022-11" db="EMBL/GenBank/DDBJ databases">
        <title>Minimal conservation of predation-associated metabolite biosynthetic gene clusters underscores biosynthetic potential of Myxococcota including descriptions for ten novel species: Archangium lansinium sp. nov., Myxococcus landrumus sp. nov., Nannocystis bai.</title>
        <authorList>
            <person name="Ahearne A."/>
            <person name="Stevens C."/>
            <person name="Dowd S."/>
        </authorList>
    </citation>
    <scope>NUCLEOTIDE SEQUENCE [LARGE SCALE GENOMIC DNA]</scope>
    <source>
        <strain evidence="1 2">BB15-2</strain>
    </source>
</reference>
<gene>
    <name evidence="1" type="ORF">POL25_32465</name>
</gene>
<comment type="caution">
    <text evidence="1">The sequence shown here is derived from an EMBL/GenBank/DDBJ whole genome shotgun (WGS) entry which is preliminary data.</text>
</comment>
<dbReference type="Proteomes" id="UP001221686">
    <property type="component" value="Unassembled WGS sequence"/>
</dbReference>
<keyword evidence="2" id="KW-1185">Reference proteome</keyword>
<dbReference type="RefSeq" id="WP_272090173.1">
    <property type="nucleotide sequence ID" value="NZ_JAQNDL010000003.1"/>
</dbReference>
<protein>
    <submittedName>
        <fullName evidence="1">Uncharacterized protein</fullName>
    </submittedName>
</protein>
<organism evidence="1 2">
    <name type="scientific">Nannocystis bainbridge</name>
    <dbReference type="NCBI Taxonomy" id="2995303"/>
    <lineage>
        <taxon>Bacteria</taxon>
        <taxon>Pseudomonadati</taxon>
        <taxon>Myxococcota</taxon>
        <taxon>Polyangia</taxon>
        <taxon>Nannocystales</taxon>
        <taxon>Nannocystaceae</taxon>
        <taxon>Nannocystis</taxon>
    </lineage>
</organism>
<proteinExistence type="predicted"/>